<reference evidence="1 2" key="1">
    <citation type="journal article" date="2023" name="ACS Omega">
        <title>Identification of the Neoaspergillic Acid Biosynthesis Gene Cluster by Establishing an In Vitro CRISPR-Ribonucleoprotein Genetic System in Aspergillus melleus.</title>
        <authorList>
            <person name="Yuan B."/>
            <person name="Grau M.F."/>
            <person name="Murata R.M."/>
            <person name="Torok T."/>
            <person name="Venkateswaran K."/>
            <person name="Stajich J.E."/>
            <person name="Wang C.C.C."/>
        </authorList>
    </citation>
    <scope>NUCLEOTIDE SEQUENCE [LARGE SCALE GENOMIC DNA]</scope>
    <source>
        <strain evidence="1 2">IMV 1140</strain>
    </source>
</reference>
<proteinExistence type="predicted"/>
<sequence>MSNATITTDTKMIDLRLDIFGQIPALGSYTNISGIYSVPDAFSRSSIIDTLAKGLERLAASFPWVPGRVVVEGNTEGNTGVCKIKPFAKMPPLLVVRDYQDESSALSMECLRDAQFPLSMLDESLIAPISTLPAETDFPNGRPVFLVQATFIPGGLILTFIGEHRAMDITGQNHLIHLLSKACGDEPFSTEELSIGNMPRHNIIPPLEDHDAESHFPDQLPPCTPAKHQQAQAPPSTWACFHFSSSSLSTLKSLANESLLTSYISTDDALSAFIWQSILRVRLPRIPSSLSFSLSSTLLRAVDLRPALTIPSTYPGVLMMVTPTTSPLHQQVPLGHTASLLRINIHPDQLSNAARTFATTLHHTPDKRIVPFAPNMNPSTNVMFSSWSKVGLYALHFHLGLGCPEAVRRPRLFPVEGLVYAMPRDREGGIVVEVCLRDEDLERLRSDKEFGGFAAFIG</sequence>
<gene>
    <name evidence="1" type="ORF">N8T08_005989</name>
</gene>
<evidence type="ECO:0000313" key="1">
    <source>
        <dbReference type="EMBL" id="KAK1143874.1"/>
    </source>
</evidence>
<dbReference type="EMBL" id="JAOPJF010000035">
    <property type="protein sequence ID" value="KAK1143874.1"/>
    <property type="molecule type" value="Genomic_DNA"/>
</dbReference>
<keyword evidence="2" id="KW-1185">Reference proteome</keyword>
<accession>A0ACC3B0V9</accession>
<protein>
    <submittedName>
        <fullName evidence="1">Uncharacterized protein</fullName>
    </submittedName>
</protein>
<comment type="caution">
    <text evidence="1">The sequence shown here is derived from an EMBL/GenBank/DDBJ whole genome shotgun (WGS) entry which is preliminary data.</text>
</comment>
<evidence type="ECO:0000313" key="2">
    <source>
        <dbReference type="Proteomes" id="UP001177260"/>
    </source>
</evidence>
<name>A0ACC3B0V9_9EURO</name>
<dbReference type="Proteomes" id="UP001177260">
    <property type="component" value="Unassembled WGS sequence"/>
</dbReference>
<organism evidence="1 2">
    <name type="scientific">Aspergillus melleus</name>
    <dbReference type="NCBI Taxonomy" id="138277"/>
    <lineage>
        <taxon>Eukaryota</taxon>
        <taxon>Fungi</taxon>
        <taxon>Dikarya</taxon>
        <taxon>Ascomycota</taxon>
        <taxon>Pezizomycotina</taxon>
        <taxon>Eurotiomycetes</taxon>
        <taxon>Eurotiomycetidae</taxon>
        <taxon>Eurotiales</taxon>
        <taxon>Aspergillaceae</taxon>
        <taxon>Aspergillus</taxon>
        <taxon>Aspergillus subgen. Circumdati</taxon>
    </lineage>
</organism>